<accession>A0AA38IGY2</accession>
<dbReference type="GO" id="GO:0006508">
    <property type="term" value="P:proteolysis"/>
    <property type="evidence" value="ECO:0007669"/>
    <property type="project" value="InterPro"/>
</dbReference>
<dbReference type="InterPro" id="IPR043504">
    <property type="entry name" value="Peptidase_S1_PA_chymotrypsin"/>
</dbReference>
<dbReference type="SUPFAM" id="SSF50494">
    <property type="entry name" value="Trypsin-like serine proteases"/>
    <property type="match status" value="1"/>
</dbReference>
<evidence type="ECO:0000313" key="4">
    <source>
        <dbReference type="EMBL" id="KAJ3656447.1"/>
    </source>
</evidence>
<dbReference type="AlphaFoldDB" id="A0AA38IGY2"/>
<dbReference type="EMBL" id="JALNTZ010000004">
    <property type="protein sequence ID" value="KAJ3656447.1"/>
    <property type="molecule type" value="Genomic_DNA"/>
</dbReference>
<proteinExistence type="predicted"/>
<feature type="chain" id="PRO_5041311451" description="Peptidase S1 domain-containing protein" evidence="2">
    <location>
        <begin position="24"/>
        <end position="266"/>
    </location>
</feature>
<evidence type="ECO:0000313" key="5">
    <source>
        <dbReference type="Proteomes" id="UP001168821"/>
    </source>
</evidence>
<dbReference type="Gene3D" id="2.40.10.10">
    <property type="entry name" value="Trypsin-like serine proteases"/>
    <property type="match status" value="2"/>
</dbReference>
<dbReference type="Proteomes" id="UP001168821">
    <property type="component" value="Unassembled WGS sequence"/>
</dbReference>
<gene>
    <name evidence="4" type="ORF">Zmor_015524</name>
</gene>
<evidence type="ECO:0000256" key="1">
    <source>
        <dbReference type="ARBA" id="ARBA00023157"/>
    </source>
</evidence>
<protein>
    <recommendedName>
        <fullName evidence="3">Peptidase S1 domain-containing protein</fullName>
    </recommendedName>
</protein>
<reference evidence="4" key="1">
    <citation type="journal article" date="2023" name="G3 (Bethesda)">
        <title>Whole genome assemblies of Zophobas morio and Tenebrio molitor.</title>
        <authorList>
            <person name="Kaur S."/>
            <person name="Stinson S.A."/>
            <person name="diCenzo G.C."/>
        </authorList>
    </citation>
    <scope>NUCLEOTIDE SEQUENCE</scope>
    <source>
        <strain evidence="4">QUZm001</strain>
    </source>
</reference>
<dbReference type="CDD" id="cd00190">
    <property type="entry name" value="Tryp_SPc"/>
    <property type="match status" value="1"/>
</dbReference>
<dbReference type="PANTHER" id="PTHR24260">
    <property type="match status" value="1"/>
</dbReference>
<sequence length="266" mass="28425">MQFLLDLIICVSVLTWLAEITSASNEYTGQRIIGGDVARSGQFPFMAALTVETEDSTYFCGGALITNQWILTSGHCVYKAVTITVRLGSIKLEGSDTSVITVASSHAVPHPEFNPDTIENDIGLLKLRLPVQLTTYIQPVNLATVNLPASAAPVAIGWGQTKDDDPELAPELNFVKLVVISNDECRLTYGNQITDTMVCAAGNYNEGSCIGDGGGPLIVTMIGGQFIQHVGVSSFYSGNGCESTDPSGYTRTYPYVDWIKNVTSGG</sequence>
<keyword evidence="5" id="KW-1185">Reference proteome</keyword>
<dbReference type="PRINTS" id="PR00722">
    <property type="entry name" value="CHYMOTRYPSIN"/>
</dbReference>
<dbReference type="PANTHER" id="PTHR24260:SF136">
    <property type="entry name" value="GH08193P-RELATED"/>
    <property type="match status" value="1"/>
</dbReference>
<dbReference type="FunFam" id="2.40.10.10:FF:000005">
    <property type="entry name" value="Serine protease 37"/>
    <property type="match status" value="1"/>
</dbReference>
<name>A0AA38IGY2_9CUCU</name>
<dbReference type="Pfam" id="PF00089">
    <property type="entry name" value="Trypsin"/>
    <property type="match status" value="1"/>
</dbReference>
<feature type="domain" description="Peptidase S1" evidence="3">
    <location>
        <begin position="32"/>
        <end position="264"/>
    </location>
</feature>
<keyword evidence="2" id="KW-0732">Signal</keyword>
<evidence type="ECO:0000256" key="2">
    <source>
        <dbReference type="SAM" id="SignalP"/>
    </source>
</evidence>
<evidence type="ECO:0000259" key="3">
    <source>
        <dbReference type="PROSITE" id="PS50240"/>
    </source>
</evidence>
<keyword evidence="1" id="KW-1015">Disulfide bond</keyword>
<dbReference type="InterPro" id="IPR001254">
    <property type="entry name" value="Trypsin_dom"/>
</dbReference>
<feature type="signal peptide" evidence="2">
    <location>
        <begin position="1"/>
        <end position="23"/>
    </location>
</feature>
<dbReference type="SMART" id="SM00020">
    <property type="entry name" value="Tryp_SPc"/>
    <property type="match status" value="1"/>
</dbReference>
<dbReference type="GO" id="GO:0004252">
    <property type="term" value="F:serine-type endopeptidase activity"/>
    <property type="evidence" value="ECO:0007669"/>
    <property type="project" value="InterPro"/>
</dbReference>
<dbReference type="PROSITE" id="PS50240">
    <property type="entry name" value="TRYPSIN_DOM"/>
    <property type="match status" value="1"/>
</dbReference>
<dbReference type="InterPro" id="IPR001314">
    <property type="entry name" value="Peptidase_S1A"/>
</dbReference>
<organism evidence="4 5">
    <name type="scientific">Zophobas morio</name>
    <dbReference type="NCBI Taxonomy" id="2755281"/>
    <lineage>
        <taxon>Eukaryota</taxon>
        <taxon>Metazoa</taxon>
        <taxon>Ecdysozoa</taxon>
        <taxon>Arthropoda</taxon>
        <taxon>Hexapoda</taxon>
        <taxon>Insecta</taxon>
        <taxon>Pterygota</taxon>
        <taxon>Neoptera</taxon>
        <taxon>Endopterygota</taxon>
        <taxon>Coleoptera</taxon>
        <taxon>Polyphaga</taxon>
        <taxon>Cucujiformia</taxon>
        <taxon>Tenebrionidae</taxon>
        <taxon>Zophobas</taxon>
    </lineage>
</organism>
<comment type="caution">
    <text evidence="4">The sequence shown here is derived from an EMBL/GenBank/DDBJ whole genome shotgun (WGS) entry which is preliminary data.</text>
</comment>
<dbReference type="InterPro" id="IPR051333">
    <property type="entry name" value="CLIP_Serine_Protease"/>
</dbReference>
<dbReference type="InterPro" id="IPR009003">
    <property type="entry name" value="Peptidase_S1_PA"/>
</dbReference>